<dbReference type="InterPro" id="IPR000683">
    <property type="entry name" value="Gfo/Idh/MocA-like_OxRdtase_N"/>
</dbReference>
<dbReference type="InterPro" id="IPR036291">
    <property type="entry name" value="NAD(P)-bd_dom_sf"/>
</dbReference>
<dbReference type="Pfam" id="PF01408">
    <property type="entry name" value="GFO_IDH_MocA"/>
    <property type="match status" value="1"/>
</dbReference>
<dbReference type="RefSeq" id="WP_188257709.1">
    <property type="nucleotide sequence ID" value="NZ_JABVCF010000020.1"/>
</dbReference>
<feature type="domain" description="Gfo/Idh/MocA-like oxidoreductase N-terminal" evidence="1">
    <location>
        <begin position="4"/>
        <end position="114"/>
    </location>
</feature>
<dbReference type="Gene3D" id="3.40.50.720">
    <property type="entry name" value="NAD(P)-binding Rossmann-like Domain"/>
    <property type="match status" value="1"/>
</dbReference>
<proteinExistence type="predicted"/>
<dbReference type="EMBL" id="JAGWCR010000020">
    <property type="protein sequence ID" value="MBS3652152.1"/>
    <property type="molecule type" value="Genomic_DNA"/>
</dbReference>
<dbReference type="AlphaFoldDB" id="A0A942EBN6"/>
<dbReference type="Proteomes" id="UP000680348">
    <property type="component" value="Unassembled WGS sequence"/>
</dbReference>
<keyword evidence="3" id="KW-1185">Reference proteome</keyword>
<gene>
    <name evidence="2" type="ORF">KEU06_26500</name>
</gene>
<dbReference type="GO" id="GO:0000166">
    <property type="term" value="F:nucleotide binding"/>
    <property type="evidence" value="ECO:0007669"/>
    <property type="project" value="InterPro"/>
</dbReference>
<accession>A0A942EBN6</accession>
<evidence type="ECO:0000313" key="2">
    <source>
        <dbReference type="EMBL" id="MBS3652152.1"/>
    </source>
</evidence>
<organism evidence="2 3">
    <name type="scientific">Pseudaminobacter soli</name>
    <name type="common">ex Zhang et al. 2022</name>
    <dbReference type="NCBI Taxonomy" id="2831468"/>
    <lineage>
        <taxon>Bacteria</taxon>
        <taxon>Pseudomonadati</taxon>
        <taxon>Pseudomonadota</taxon>
        <taxon>Alphaproteobacteria</taxon>
        <taxon>Hyphomicrobiales</taxon>
        <taxon>Phyllobacteriaceae</taxon>
        <taxon>Pseudaminobacter</taxon>
    </lineage>
</organism>
<dbReference type="Gene3D" id="3.30.360.10">
    <property type="entry name" value="Dihydrodipicolinate Reductase, domain 2"/>
    <property type="match status" value="1"/>
</dbReference>
<dbReference type="SUPFAM" id="SSF51735">
    <property type="entry name" value="NAD(P)-binding Rossmann-fold domains"/>
    <property type="match status" value="1"/>
</dbReference>
<dbReference type="InterPro" id="IPR050463">
    <property type="entry name" value="Gfo/Idh/MocA_oxidrdct_glycsds"/>
</dbReference>
<evidence type="ECO:0000259" key="1">
    <source>
        <dbReference type="Pfam" id="PF01408"/>
    </source>
</evidence>
<dbReference type="PANTHER" id="PTHR43818:SF7">
    <property type="entry name" value="DEHYDROGENASE"/>
    <property type="match status" value="1"/>
</dbReference>
<dbReference type="PANTHER" id="PTHR43818">
    <property type="entry name" value="BCDNA.GH03377"/>
    <property type="match status" value="1"/>
</dbReference>
<comment type="caution">
    <text evidence="2">The sequence shown here is derived from an EMBL/GenBank/DDBJ whole genome shotgun (WGS) entry which is preliminary data.</text>
</comment>
<sequence>MGSIRIAIVGVGKIAKDQHVPSIAGNPDFALVATASRHGKVEGVPSFPDIESLLENVKDLDAVALCMPPGPRYSAALTALRAGKHVLLEKPPGATVSEVDDLVAEAARKRVSLFATWHSRFAGGVAQAKDWLAGKTIRSVRIDWKEDVRKWHPGQAWIWEPGGFGVFDPGINALSIVTDILPMPIHLTSARLQFPENRAQPIAAELVFADADGPDRASATFDWRQTGPQTWDIHVSTDNGELLLRSGGDKLLIDGQTVVDSGDAEYAGIYWRFAELIAARESDVDLRPLRHVADAFMIGRHEFVEPFED</sequence>
<evidence type="ECO:0000313" key="3">
    <source>
        <dbReference type="Proteomes" id="UP000680348"/>
    </source>
</evidence>
<protein>
    <submittedName>
        <fullName evidence="2">Gfo/Idh/MocA family oxidoreductase</fullName>
    </submittedName>
</protein>
<name>A0A942EBN6_9HYPH</name>
<reference evidence="2" key="1">
    <citation type="submission" date="2021-04" db="EMBL/GenBank/DDBJ databases">
        <title>Pseudaminobacter soli sp. nov., isolated from paddy soil contaminated by heavy metals.</title>
        <authorList>
            <person name="Zhang K."/>
        </authorList>
    </citation>
    <scope>NUCLEOTIDE SEQUENCE</scope>
    <source>
        <strain evidence="2">19-2017</strain>
    </source>
</reference>